<feature type="transmembrane region" description="Helical" evidence="5">
    <location>
        <begin position="138"/>
        <end position="157"/>
    </location>
</feature>
<dbReference type="PANTHER" id="PTHR46641">
    <property type="entry name" value="FMRFAMIDE RECEPTOR-RELATED"/>
    <property type="match status" value="1"/>
</dbReference>
<dbReference type="InterPro" id="IPR017452">
    <property type="entry name" value="GPCR_Rhodpsn_7TM"/>
</dbReference>
<feature type="transmembrane region" description="Helical" evidence="5">
    <location>
        <begin position="396"/>
        <end position="415"/>
    </location>
</feature>
<dbReference type="InterPro" id="IPR052954">
    <property type="entry name" value="GPCR-Ligand_Int"/>
</dbReference>
<organism evidence="7 8">
    <name type="scientific">Adineta steineri</name>
    <dbReference type="NCBI Taxonomy" id="433720"/>
    <lineage>
        <taxon>Eukaryota</taxon>
        <taxon>Metazoa</taxon>
        <taxon>Spiralia</taxon>
        <taxon>Gnathifera</taxon>
        <taxon>Rotifera</taxon>
        <taxon>Eurotatoria</taxon>
        <taxon>Bdelloidea</taxon>
        <taxon>Adinetida</taxon>
        <taxon>Adinetidae</taxon>
        <taxon>Adineta</taxon>
    </lineage>
</organism>
<evidence type="ECO:0000256" key="2">
    <source>
        <dbReference type="ARBA" id="ARBA00022692"/>
    </source>
</evidence>
<evidence type="ECO:0000256" key="3">
    <source>
        <dbReference type="ARBA" id="ARBA00022989"/>
    </source>
</evidence>
<dbReference type="SUPFAM" id="SSF81321">
    <property type="entry name" value="Family A G protein-coupled receptor-like"/>
    <property type="match status" value="2"/>
</dbReference>
<feature type="transmembrane region" description="Helical" evidence="5">
    <location>
        <begin position="351"/>
        <end position="368"/>
    </location>
</feature>
<comment type="caution">
    <text evidence="7">The sequence shown here is derived from an EMBL/GenBank/DDBJ whole genome shotgun (WGS) entry which is preliminary data.</text>
</comment>
<name>A0A814VMF3_9BILA</name>
<dbReference type="Gene3D" id="1.20.1070.10">
    <property type="entry name" value="Rhodopsin 7-helix transmembrane proteins"/>
    <property type="match status" value="2"/>
</dbReference>
<dbReference type="Pfam" id="PF00001">
    <property type="entry name" value="7tm_1"/>
    <property type="match status" value="1"/>
</dbReference>
<dbReference type="EMBL" id="CAJNOG010000349">
    <property type="protein sequence ID" value="CAF1190840.1"/>
    <property type="molecule type" value="Genomic_DNA"/>
</dbReference>
<keyword evidence="3 5" id="KW-1133">Transmembrane helix</keyword>
<dbReference type="InterPro" id="IPR000276">
    <property type="entry name" value="GPCR_Rhodpsn"/>
</dbReference>
<dbReference type="Proteomes" id="UP000663845">
    <property type="component" value="Unassembled WGS sequence"/>
</dbReference>
<feature type="transmembrane region" description="Helical" evidence="5">
    <location>
        <begin position="320"/>
        <end position="339"/>
    </location>
</feature>
<dbReference type="PROSITE" id="PS50262">
    <property type="entry name" value="G_PROTEIN_RECEP_F1_2"/>
    <property type="match status" value="2"/>
</dbReference>
<gene>
    <name evidence="7" type="ORF">JYZ213_LOCUS26331</name>
</gene>
<keyword evidence="2 5" id="KW-0812">Transmembrane</keyword>
<dbReference type="AlphaFoldDB" id="A0A814VMF3"/>
<feature type="transmembrane region" description="Helical" evidence="5">
    <location>
        <begin position="489"/>
        <end position="509"/>
    </location>
</feature>
<reference evidence="7" key="1">
    <citation type="submission" date="2021-02" db="EMBL/GenBank/DDBJ databases">
        <authorList>
            <person name="Nowell W R."/>
        </authorList>
    </citation>
    <scope>NUCLEOTIDE SEQUENCE</scope>
</reference>
<evidence type="ECO:0000259" key="6">
    <source>
        <dbReference type="PROSITE" id="PS50262"/>
    </source>
</evidence>
<feature type="transmembrane region" description="Helical" evidence="5">
    <location>
        <begin position="187"/>
        <end position="206"/>
    </location>
</feature>
<keyword evidence="4 5" id="KW-0472">Membrane</keyword>
<evidence type="ECO:0000256" key="4">
    <source>
        <dbReference type="ARBA" id="ARBA00023136"/>
    </source>
</evidence>
<feature type="transmembrane region" description="Helical" evidence="5">
    <location>
        <begin position="296"/>
        <end position="314"/>
    </location>
</feature>
<feature type="domain" description="G-protein coupled receptors family 1 profile" evidence="6">
    <location>
        <begin position="37"/>
        <end position="242"/>
    </location>
</feature>
<evidence type="ECO:0000313" key="8">
    <source>
        <dbReference type="Proteomes" id="UP000663845"/>
    </source>
</evidence>
<sequence>MSSSDTSMINAINGLEQSTVLFSQVYCIFLLIFGTVGHLLSIYVFTRPALRYNPCIRYFLASAISGSINVCIVVPIRMLQLGYGIDIFIYSLPVCQVLSYFLGWIRLVPVWFISMASIDRFLASSSSATLRGWSNIRITYRMIPMIVLFISLIYIHYPFNQAILLSPQPSCTFATSSYRAFFSIWNLIFWSWIPTILMLVSGLLTIRNIHKTSDTSMTDAINGLQQSTILFSQVYCIFLLVFGTVGHLLSIYVFTRPALRSNPCIRYFLASAISGSINVCIVVPIRMLQLGYSIDIFIYSLPVCQVLSYFLGWIRLVPVWFISMASIDRFLASSSSATLRGWSNIRITYRMIPMIVLFISLIYIHYPFNQAILLSPQPSCTFATSSYRAFFSIWNLIFWSWIPTILMLVSGLLTIRNIHKSKNRTVPQNIQNNIHENNKRMDRQLIRMLIIQCFVFSITTTILSIIQLYVSITNNLIVKDNYVKARDQFAVNIGNFIALFGPCMSFYFFTLSSQLFRRHLVDGFRRQQPIQNTTNTNAQQRHI</sequence>
<comment type="subcellular location">
    <subcellularLocation>
        <location evidence="1">Membrane</location>
    </subcellularLocation>
</comment>
<feature type="domain" description="G-protein coupled receptors family 1 profile" evidence="6">
    <location>
        <begin position="246"/>
        <end position="509"/>
    </location>
</feature>
<feature type="transmembrane region" description="Helical" evidence="5">
    <location>
        <begin position="20"/>
        <end position="46"/>
    </location>
</feature>
<feature type="transmembrane region" description="Helical" evidence="5">
    <location>
        <begin position="265"/>
        <end position="284"/>
    </location>
</feature>
<evidence type="ECO:0000256" key="1">
    <source>
        <dbReference type="ARBA" id="ARBA00004370"/>
    </source>
</evidence>
<feature type="transmembrane region" description="Helical" evidence="5">
    <location>
        <begin position="227"/>
        <end position="253"/>
    </location>
</feature>
<feature type="transmembrane region" description="Helical" evidence="5">
    <location>
        <begin position="58"/>
        <end position="78"/>
    </location>
</feature>
<accession>A0A814VMF3</accession>
<evidence type="ECO:0000256" key="5">
    <source>
        <dbReference type="SAM" id="Phobius"/>
    </source>
</evidence>
<feature type="transmembrane region" description="Helical" evidence="5">
    <location>
        <begin position="449"/>
        <end position="469"/>
    </location>
</feature>
<feature type="transmembrane region" description="Helical" evidence="5">
    <location>
        <begin position="98"/>
        <end position="118"/>
    </location>
</feature>
<protein>
    <recommendedName>
        <fullName evidence="6">G-protein coupled receptors family 1 profile domain-containing protein</fullName>
    </recommendedName>
</protein>
<dbReference type="GO" id="GO:0004930">
    <property type="term" value="F:G protein-coupled receptor activity"/>
    <property type="evidence" value="ECO:0007669"/>
    <property type="project" value="InterPro"/>
</dbReference>
<proteinExistence type="predicted"/>
<dbReference type="PANTHER" id="PTHR46641:SF18">
    <property type="entry name" value="G-PROTEIN COUPLED RECEPTORS FAMILY 1 PROFILE DOMAIN-CONTAINING PROTEIN"/>
    <property type="match status" value="1"/>
</dbReference>
<evidence type="ECO:0000313" key="7">
    <source>
        <dbReference type="EMBL" id="CAF1190840.1"/>
    </source>
</evidence>
<dbReference type="GO" id="GO:0016020">
    <property type="term" value="C:membrane"/>
    <property type="evidence" value="ECO:0007669"/>
    <property type="project" value="UniProtKB-SubCell"/>
</dbReference>